<evidence type="ECO:0000313" key="3">
    <source>
        <dbReference type="EMBL" id="KEZ43982.1"/>
    </source>
</evidence>
<proteinExistence type="predicted"/>
<evidence type="ECO:0000256" key="1">
    <source>
        <dbReference type="SAM" id="SignalP"/>
    </source>
</evidence>
<dbReference type="InterPro" id="IPR052738">
    <property type="entry name" value="ABC-Tungstate_binding"/>
</dbReference>
<name>A0A084G9H0_PSEDA</name>
<protein>
    <recommendedName>
        <fullName evidence="2">PBP domain-containing protein</fullName>
    </recommendedName>
</protein>
<dbReference type="AlphaFoldDB" id="A0A084G9H0"/>
<gene>
    <name evidence="3" type="ORF">SAPIO_CDS4197</name>
</gene>
<organism evidence="3 4">
    <name type="scientific">Pseudallescheria apiosperma</name>
    <name type="common">Scedosporium apiospermum</name>
    <dbReference type="NCBI Taxonomy" id="563466"/>
    <lineage>
        <taxon>Eukaryota</taxon>
        <taxon>Fungi</taxon>
        <taxon>Dikarya</taxon>
        <taxon>Ascomycota</taxon>
        <taxon>Pezizomycotina</taxon>
        <taxon>Sordariomycetes</taxon>
        <taxon>Hypocreomycetidae</taxon>
        <taxon>Microascales</taxon>
        <taxon>Microascaceae</taxon>
        <taxon>Scedosporium</taxon>
    </lineage>
</organism>
<dbReference type="OMA" id="EVMYNDF"/>
<dbReference type="InterPro" id="IPR024370">
    <property type="entry name" value="PBP_domain"/>
</dbReference>
<accession>A0A084G9H0</accession>
<dbReference type="OrthoDB" id="10260248at2759"/>
<dbReference type="Gene3D" id="3.40.190.10">
    <property type="entry name" value="Periplasmic binding protein-like II"/>
    <property type="match status" value="2"/>
</dbReference>
<dbReference type="PANTHER" id="PTHR37945">
    <property type="entry name" value="EXTRACELLULAR TUNGSTATE BINDING PROTEIN"/>
    <property type="match status" value="1"/>
</dbReference>
<dbReference type="Proteomes" id="UP000028545">
    <property type="component" value="Unassembled WGS sequence"/>
</dbReference>
<dbReference type="PANTHER" id="PTHR37945:SF1">
    <property type="entry name" value="EXTRACELLULAR TUNGSTATE BINDING PROTEIN"/>
    <property type="match status" value="1"/>
</dbReference>
<feature type="domain" description="PBP" evidence="2">
    <location>
        <begin position="35"/>
        <end position="279"/>
    </location>
</feature>
<dbReference type="VEuPathDB" id="FungiDB:SAPIO_CDS4197"/>
<comment type="caution">
    <text evidence="3">The sequence shown here is derived from an EMBL/GenBank/DDBJ whole genome shotgun (WGS) entry which is preliminary data.</text>
</comment>
<dbReference type="Pfam" id="PF12849">
    <property type="entry name" value="PBP_like_2"/>
    <property type="match status" value="1"/>
</dbReference>
<reference evidence="3 4" key="1">
    <citation type="journal article" date="2014" name="Genome Announc.">
        <title>Draft genome sequence of the pathogenic fungus Scedosporium apiospermum.</title>
        <authorList>
            <person name="Vandeputte P."/>
            <person name="Ghamrawi S."/>
            <person name="Rechenmann M."/>
            <person name="Iltis A."/>
            <person name="Giraud S."/>
            <person name="Fleury M."/>
            <person name="Thornton C."/>
            <person name="Delhaes L."/>
            <person name="Meyer W."/>
            <person name="Papon N."/>
            <person name="Bouchara J.P."/>
        </authorList>
    </citation>
    <scope>NUCLEOTIDE SEQUENCE [LARGE SCALE GENOMIC DNA]</scope>
    <source>
        <strain evidence="3 4">IHEM 14462</strain>
    </source>
</reference>
<dbReference type="GeneID" id="27723269"/>
<dbReference type="SUPFAM" id="SSF53850">
    <property type="entry name" value="Periplasmic binding protein-like II"/>
    <property type="match status" value="1"/>
</dbReference>
<feature type="chain" id="PRO_5001775489" description="PBP domain-containing protein" evidence="1">
    <location>
        <begin position="22"/>
        <end position="300"/>
    </location>
</feature>
<dbReference type="RefSeq" id="XP_016643781.1">
    <property type="nucleotide sequence ID" value="XM_016786805.1"/>
</dbReference>
<keyword evidence="4" id="KW-1185">Reference proteome</keyword>
<evidence type="ECO:0000313" key="4">
    <source>
        <dbReference type="Proteomes" id="UP000028545"/>
    </source>
</evidence>
<sequence length="300" mass="32602">MAARSIYSLFLTVLLAVLCFAETPAEVYDDGTNKNAPVLLNIGTGGAGQSGLVKELAQAFIKFSTGKGKSPFRVAWYKSDTTYTIQNLETGAVDVGITYNIAAEEIAIKQGIAKDPAYYAFRDHFLLVGPMSNPANIDGSLNITDIFSQLHEAAEDPANNGTVRFLSRYDKSATNIKESELWARIGQVPWATAYSTWYHQYISFPIQALTAAILLDEYTISDRGTLLSLDPELANQTTVYKMATDDAHDDLLNPAHLLVGAKAVNGQEAQDFADWVVSSDGQSVISGFKKNGQQLYSPAP</sequence>
<dbReference type="EMBL" id="JOWA01000090">
    <property type="protein sequence ID" value="KEZ43982.1"/>
    <property type="molecule type" value="Genomic_DNA"/>
</dbReference>
<evidence type="ECO:0000259" key="2">
    <source>
        <dbReference type="Pfam" id="PF12849"/>
    </source>
</evidence>
<feature type="signal peptide" evidence="1">
    <location>
        <begin position="1"/>
        <end position="21"/>
    </location>
</feature>
<dbReference type="KEGG" id="sapo:SAPIO_CDS4197"/>
<dbReference type="HOGENOM" id="CLU_058099_0_0_1"/>
<keyword evidence="1" id="KW-0732">Signal</keyword>